<accession>A0A1V6PE46</accession>
<feature type="transmembrane region" description="Helical" evidence="2">
    <location>
        <begin position="134"/>
        <end position="157"/>
    </location>
</feature>
<evidence type="ECO:0008006" key="5">
    <source>
        <dbReference type="Google" id="ProtNLM"/>
    </source>
</evidence>
<feature type="region of interest" description="Disordered" evidence="1">
    <location>
        <begin position="1"/>
        <end position="31"/>
    </location>
</feature>
<keyword evidence="2" id="KW-0812">Transmembrane</keyword>
<gene>
    <name evidence="3" type="ORF">PENDEC_c007G02494</name>
</gene>
<keyword evidence="2" id="KW-0472">Membrane</keyword>
<dbReference type="OMA" id="RAPIEWM"/>
<feature type="transmembrane region" description="Helical" evidence="2">
    <location>
        <begin position="203"/>
        <end position="224"/>
    </location>
</feature>
<reference evidence="4" key="1">
    <citation type="journal article" date="2017" name="Nat. Microbiol.">
        <title>Global analysis of biosynthetic gene clusters reveals vast potential of secondary metabolite production in Penicillium species.</title>
        <authorList>
            <person name="Nielsen J.C."/>
            <person name="Grijseels S."/>
            <person name="Prigent S."/>
            <person name="Ji B."/>
            <person name="Dainat J."/>
            <person name="Nielsen K.F."/>
            <person name="Frisvad J.C."/>
            <person name="Workman M."/>
            <person name="Nielsen J."/>
        </authorList>
    </citation>
    <scope>NUCLEOTIDE SEQUENCE [LARGE SCALE GENOMIC DNA]</scope>
    <source>
        <strain evidence="4">IBT 11843</strain>
    </source>
</reference>
<dbReference type="Proteomes" id="UP000191522">
    <property type="component" value="Unassembled WGS sequence"/>
</dbReference>
<feature type="transmembrane region" description="Helical" evidence="2">
    <location>
        <begin position="88"/>
        <end position="108"/>
    </location>
</feature>
<keyword evidence="4" id="KW-1185">Reference proteome</keyword>
<dbReference type="STRING" id="69771.A0A1V6PE46"/>
<feature type="compositionally biased region" description="Basic and acidic residues" evidence="1">
    <location>
        <begin position="15"/>
        <end position="31"/>
    </location>
</feature>
<dbReference type="EMBL" id="MDYL01000007">
    <property type="protein sequence ID" value="OQD75359.1"/>
    <property type="molecule type" value="Genomic_DNA"/>
</dbReference>
<protein>
    <recommendedName>
        <fullName evidence="5">DUF1275 domain protein</fullName>
    </recommendedName>
</protein>
<dbReference type="InterPro" id="IPR010699">
    <property type="entry name" value="DUF1275"/>
</dbReference>
<evidence type="ECO:0000313" key="4">
    <source>
        <dbReference type="Proteomes" id="UP000191522"/>
    </source>
</evidence>
<comment type="caution">
    <text evidence="3">The sequence shown here is derived from an EMBL/GenBank/DDBJ whole genome shotgun (WGS) entry which is preliminary data.</text>
</comment>
<sequence>MHSHRRSLSSATRKNSHDSKTRVPPDTQDKTDHYIRAGDAVQMPPHVAKHSTDTSLVGTTPFTSDKPFFLPQISQYLLVELDPRRADITLIVCGFVSGLVDGLSFNAWGSFSSMQTGNTVFIALGVSGQPEYPAFLWAKSLIALTVFLLSNVFFIHLSRALNPLRRSTLILSFGLQTAALIAAAAVVQMGFVSPKPEDPRAPIQWNQLIPITLLAFQAAGQIVASRLLAFDEIPTVVLTSLLCDLLVDTNLYTRPWSANSKRNRRIAAFLVLFMGAMTAGGLSKVTAMASSLWLAVALKGSITLSWFVWKDSSGAVRPKQVLDGSMV</sequence>
<keyword evidence="2" id="KW-1133">Transmembrane helix</keyword>
<dbReference type="PANTHER" id="PTHR37488:SF6">
    <property type="entry name" value="DUF1275 DOMAIN PROTEIN (AFU_ORTHOLOGUE AFUA_3G07550)"/>
    <property type="match status" value="1"/>
</dbReference>
<feature type="transmembrane region" description="Helical" evidence="2">
    <location>
        <begin position="266"/>
        <end position="285"/>
    </location>
</feature>
<dbReference type="OrthoDB" id="5223589at2759"/>
<feature type="transmembrane region" description="Helical" evidence="2">
    <location>
        <begin position="291"/>
        <end position="309"/>
    </location>
</feature>
<name>A0A1V6PE46_PENDC</name>
<evidence type="ECO:0000256" key="1">
    <source>
        <dbReference type="SAM" id="MobiDB-lite"/>
    </source>
</evidence>
<proteinExistence type="predicted"/>
<feature type="transmembrane region" description="Helical" evidence="2">
    <location>
        <begin position="169"/>
        <end position="191"/>
    </location>
</feature>
<organism evidence="3 4">
    <name type="scientific">Penicillium decumbens</name>
    <dbReference type="NCBI Taxonomy" id="69771"/>
    <lineage>
        <taxon>Eukaryota</taxon>
        <taxon>Fungi</taxon>
        <taxon>Dikarya</taxon>
        <taxon>Ascomycota</taxon>
        <taxon>Pezizomycotina</taxon>
        <taxon>Eurotiomycetes</taxon>
        <taxon>Eurotiomycetidae</taxon>
        <taxon>Eurotiales</taxon>
        <taxon>Aspergillaceae</taxon>
        <taxon>Penicillium</taxon>
    </lineage>
</organism>
<evidence type="ECO:0000256" key="2">
    <source>
        <dbReference type="SAM" id="Phobius"/>
    </source>
</evidence>
<dbReference type="PANTHER" id="PTHR37488">
    <property type="entry name" value="DUF1275 DOMAIN-CONTAINING PROTEIN"/>
    <property type="match status" value="1"/>
</dbReference>
<dbReference type="AlphaFoldDB" id="A0A1V6PE46"/>
<evidence type="ECO:0000313" key="3">
    <source>
        <dbReference type="EMBL" id="OQD75359.1"/>
    </source>
</evidence>
<dbReference type="Pfam" id="PF06912">
    <property type="entry name" value="DUF1275"/>
    <property type="match status" value="1"/>
</dbReference>